<sequence length="354" mass="36655">MKPLGGRVLHGTVVATGIVARALRVAATAREPSASTGAAALHATAPARCHLLLAAAVLLVVGLVVRPVATAARSGRAAHAAAASTAAIVAAEEATRAATAATTLTAHAPIVVHHVLVHLAVVAHHHVAAWTARCRAGVVRLGVPATSTGTVAARLLLLLLLLLHGLLLLLLGLMLLLLLLVLLLLRLLLHLAVTVLLLPVALTALELTVLAAGLARPALAPLLPPVAEAAPLLRRVLAALHRLALRPGHVGRLVALLADHHVELDLLAVADRPDRLLWVVARDRRLVHEHVLLRVAPVDETVAALHVEPFHHAGHLRRNHLLLGLGGCGGGSGRRACSGARLLTGILFRRGGGL</sequence>
<feature type="transmembrane region" description="Helical" evidence="1">
    <location>
        <begin position="155"/>
        <end position="185"/>
    </location>
</feature>
<keyword evidence="1" id="KW-0812">Transmembrane</keyword>
<keyword evidence="3" id="KW-1185">Reference proteome</keyword>
<dbReference type="Proteomes" id="UP000075903">
    <property type="component" value="Unassembled WGS sequence"/>
</dbReference>
<feature type="transmembrane region" description="Helical" evidence="1">
    <location>
        <begin position="191"/>
        <end position="215"/>
    </location>
</feature>
<organism evidence="2 3">
    <name type="scientific">Anopheles merus</name>
    <name type="common">Mosquito</name>
    <dbReference type="NCBI Taxonomy" id="30066"/>
    <lineage>
        <taxon>Eukaryota</taxon>
        <taxon>Metazoa</taxon>
        <taxon>Ecdysozoa</taxon>
        <taxon>Arthropoda</taxon>
        <taxon>Hexapoda</taxon>
        <taxon>Insecta</taxon>
        <taxon>Pterygota</taxon>
        <taxon>Neoptera</taxon>
        <taxon>Endopterygota</taxon>
        <taxon>Diptera</taxon>
        <taxon>Nematocera</taxon>
        <taxon>Culicoidea</taxon>
        <taxon>Culicidae</taxon>
        <taxon>Anophelinae</taxon>
        <taxon>Anopheles</taxon>
    </lineage>
</organism>
<proteinExistence type="predicted"/>
<name>A0A182UYG1_ANOME</name>
<keyword evidence="1" id="KW-1133">Transmembrane helix</keyword>
<evidence type="ECO:0000313" key="2">
    <source>
        <dbReference type="EnsemblMetazoa" id="AMEM005813-PA"/>
    </source>
</evidence>
<dbReference type="AlphaFoldDB" id="A0A182UYG1"/>
<accession>A0A182UYG1</accession>
<keyword evidence="1" id="KW-0472">Membrane</keyword>
<reference evidence="2" key="1">
    <citation type="submission" date="2020-05" db="UniProtKB">
        <authorList>
            <consortium name="EnsemblMetazoa"/>
        </authorList>
    </citation>
    <scope>IDENTIFICATION</scope>
    <source>
        <strain evidence="2">MAF</strain>
    </source>
</reference>
<evidence type="ECO:0000313" key="3">
    <source>
        <dbReference type="Proteomes" id="UP000075903"/>
    </source>
</evidence>
<protein>
    <submittedName>
        <fullName evidence="2">Uncharacterized protein</fullName>
    </submittedName>
</protein>
<dbReference type="EnsemblMetazoa" id="AMEM005813-RA">
    <property type="protein sequence ID" value="AMEM005813-PA"/>
    <property type="gene ID" value="AMEM005813"/>
</dbReference>
<dbReference type="VEuPathDB" id="VectorBase:AMEM005813"/>
<evidence type="ECO:0000256" key="1">
    <source>
        <dbReference type="SAM" id="Phobius"/>
    </source>
</evidence>